<keyword evidence="1" id="KW-0812">Transmembrane</keyword>
<gene>
    <name evidence="2" type="ORF">SAMN05443287_10659</name>
</gene>
<evidence type="ECO:0000313" key="2">
    <source>
        <dbReference type="EMBL" id="SEJ63501.1"/>
    </source>
</evidence>
<dbReference type="RefSeq" id="WP_092380900.1">
    <property type="nucleotide sequence ID" value="NZ_BOPI01000002.1"/>
</dbReference>
<reference evidence="3" key="1">
    <citation type="submission" date="2016-10" db="EMBL/GenBank/DDBJ databases">
        <authorList>
            <person name="Varghese N."/>
            <person name="Submissions S."/>
        </authorList>
    </citation>
    <scope>NUCLEOTIDE SEQUENCE [LARGE SCALE GENOMIC DNA]</scope>
    <source>
        <strain evidence="3">CGMCC 4.7038</strain>
    </source>
</reference>
<accession>A0A1H7AD31</accession>
<dbReference type="EMBL" id="FNYV01000006">
    <property type="protein sequence ID" value="SEJ63501.1"/>
    <property type="molecule type" value="Genomic_DNA"/>
</dbReference>
<keyword evidence="1" id="KW-0472">Membrane</keyword>
<dbReference type="STRING" id="1144548.SAMN05443287_10659"/>
<evidence type="ECO:0000313" key="3">
    <source>
        <dbReference type="Proteomes" id="UP000198707"/>
    </source>
</evidence>
<dbReference type="Proteomes" id="UP000198707">
    <property type="component" value="Unassembled WGS sequence"/>
</dbReference>
<feature type="transmembrane region" description="Helical" evidence="1">
    <location>
        <begin position="85"/>
        <end position="103"/>
    </location>
</feature>
<feature type="transmembrane region" description="Helical" evidence="1">
    <location>
        <begin position="136"/>
        <end position="158"/>
    </location>
</feature>
<feature type="transmembrane region" description="Helical" evidence="1">
    <location>
        <begin position="164"/>
        <end position="186"/>
    </location>
</feature>
<feature type="transmembrane region" description="Helical" evidence="1">
    <location>
        <begin position="462"/>
        <end position="481"/>
    </location>
</feature>
<feature type="transmembrane region" description="Helical" evidence="1">
    <location>
        <begin position="301"/>
        <end position="322"/>
    </location>
</feature>
<feature type="transmembrane region" description="Helical" evidence="1">
    <location>
        <begin position="354"/>
        <end position="375"/>
    </location>
</feature>
<proteinExistence type="predicted"/>
<feature type="transmembrane region" description="Helical" evidence="1">
    <location>
        <begin position="27"/>
        <end position="46"/>
    </location>
</feature>
<feature type="transmembrane region" description="Helical" evidence="1">
    <location>
        <begin position="396"/>
        <end position="421"/>
    </location>
</feature>
<name>A0A1H7AD31_9ACTN</name>
<feature type="transmembrane region" description="Helical" evidence="1">
    <location>
        <begin position="198"/>
        <end position="222"/>
    </location>
</feature>
<feature type="transmembrane region" description="Helical" evidence="1">
    <location>
        <begin position="509"/>
        <end position="528"/>
    </location>
</feature>
<dbReference type="OrthoDB" id="2014935at2"/>
<sequence length="537" mass="54589">MTISGSPRSGTATAAVTRLALRQVSRGALAVTAVAAGTTAIVVAGYQGTVGGALDAAALAALAENPAIRTLFGEPVALDTAGGFTVWRTGTVLAVLLSVWGLLTTTRVTRGEEESGRWDLLLAGRLTVPAVLGRHLVVLAAAVVLAGTTVGVVLTAAGTPSAGALRYAAGLTLVGLFAVSLALLAAQVMPTRAGASGATLAVLGVGLLARMVGDGIAALGWLRWLSPYGLLALTGAYHDDRLLPLLVLSAAALVPAVAAMALAGRRDLRAGLVTAPAGRPPRRWLLGTVEGFAARRLLRPLAGWSVGIGTYFLLIGLLTVSMTRFLSDNPRFAELAGQAGFAELGSVRGYTATMFALLAAPIGLFAAIRLAEFVAAETDGRLTSLYAQPVSRTRLLAAETLATLAGVAVLLTVAAVTTWLGAYPMDARLPLTAALAGTWNVLPIVLLCLGAGLLAVGWLPRATAAIGALPAVGGFLLQVIADSADLPDQVVAISPFAHLAAVPAESPNWPAALVMTAIAMVAAALGLLNHRRRDLLG</sequence>
<evidence type="ECO:0000256" key="1">
    <source>
        <dbReference type="SAM" id="Phobius"/>
    </source>
</evidence>
<keyword evidence="3" id="KW-1185">Reference proteome</keyword>
<protein>
    <submittedName>
        <fullName evidence="2">ABC-2 type transport system permease protein</fullName>
    </submittedName>
</protein>
<dbReference type="AlphaFoldDB" id="A0A1H7AD31"/>
<keyword evidence="1" id="KW-1133">Transmembrane helix</keyword>
<feature type="transmembrane region" description="Helical" evidence="1">
    <location>
        <begin position="242"/>
        <end position="263"/>
    </location>
</feature>
<organism evidence="2 3">
    <name type="scientific">Micromonospora phaseoli</name>
    <dbReference type="NCBI Taxonomy" id="1144548"/>
    <lineage>
        <taxon>Bacteria</taxon>
        <taxon>Bacillati</taxon>
        <taxon>Actinomycetota</taxon>
        <taxon>Actinomycetes</taxon>
        <taxon>Micromonosporales</taxon>
        <taxon>Micromonosporaceae</taxon>
        <taxon>Micromonospora</taxon>
    </lineage>
</organism>
<feature type="transmembrane region" description="Helical" evidence="1">
    <location>
        <begin position="433"/>
        <end position="455"/>
    </location>
</feature>